<sequence>MERFVIKVIFSYIILIGFGVQIIGGVQEQPLRTAFHFRPPKNWMNGPMYYKGVYHLFYQYNPDAAVWGNISWGHSVSYNLIDWFHLQDAMNPNEPYDINGCWSGSTTILPGPNIPVILYTGNNFADEEVQNLATPKNLSDPMLQEWVKSKHNPIMSPVDDIDPKFYRDPTTAWLKPDHKTWCTLVGAQINGYGAAFLYKSSDFITWKKADKTFHLSNKTDIDLDYYIIGKYDWENDGFKADFEFMDERIRLRYDYGIFYASKTFYDEAKKRRVLWGWVTEADHPADDMRKGWSGLQSIPRSILLDKSGEQLIQWPVKEVEKLRGRKVTIKDKEINSETVLEVAGITASQADVEVSFRLSHLKGVESIDESSYDPQLLCSQMNASVRGAYGPFGLLAFASKDLKEQTAVFFRVLKRQDKFVVLMCTDQSRSSLKTPVKETIFGSFLDVDPNQKISLRTLTDHSIIEAFGGEGKSCITARVYPKLAIGKNSHIFAFNNGSKSVKISSLNAWSMNKAHIAKAHDHNQ</sequence>
<dbReference type="GO" id="GO:0033948">
    <property type="term" value="F:fructan beta-(2,1)-fructosidase activity"/>
    <property type="evidence" value="ECO:0007669"/>
    <property type="project" value="UniProtKB-EC"/>
</dbReference>
<dbReference type="Gene3D" id="2.60.120.560">
    <property type="entry name" value="Exo-inulinase, domain 1"/>
    <property type="match status" value="1"/>
</dbReference>
<keyword evidence="2 4" id="KW-0378">Hydrolase</keyword>
<comment type="similarity">
    <text evidence="1 4">Belongs to the glycosyl hydrolase 32 family.</text>
</comment>
<dbReference type="SUPFAM" id="SSF75005">
    <property type="entry name" value="Arabinanase/levansucrase/invertase"/>
    <property type="match status" value="1"/>
</dbReference>
<dbReference type="PANTHER" id="PTHR31953">
    <property type="entry name" value="BETA-FRUCTOFURANOSIDASE, INSOLUBLE ISOENZYME CWINV1-RELATED"/>
    <property type="match status" value="1"/>
</dbReference>
<feature type="domain" description="Glycosyl hydrolase family 32 N-terminal" evidence="6">
    <location>
        <begin position="220"/>
        <end position="315"/>
    </location>
</feature>
<dbReference type="Gene3D" id="2.115.10.20">
    <property type="entry name" value="Glycosyl hydrolase domain, family 43"/>
    <property type="match status" value="1"/>
</dbReference>
<dbReference type="SUPFAM" id="SSF49899">
    <property type="entry name" value="Concanavalin A-like lectins/glucanases"/>
    <property type="match status" value="1"/>
</dbReference>
<keyword evidence="9" id="KW-1185">Reference proteome</keyword>
<dbReference type="FunFam" id="2.60.120.560:FF:000002">
    <property type="entry name" value="Beta-fructofuranosidase, insoluble isoenzyme CWINV1"/>
    <property type="match status" value="1"/>
</dbReference>
<dbReference type="InterPro" id="IPR013320">
    <property type="entry name" value="ConA-like_dom_sf"/>
</dbReference>
<evidence type="ECO:0000256" key="5">
    <source>
        <dbReference type="SAM" id="Phobius"/>
    </source>
</evidence>
<comment type="caution">
    <text evidence="8">The sequence shown here is derived from an EMBL/GenBank/DDBJ whole genome shotgun (WGS) entry which is preliminary data.</text>
</comment>
<dbReference type="InterPro" id="IPR001362">
    <property type="entry name" value="Glyco_hydro_32"/>
</dbReference>
<keyword evidence="5" id="KW-1133">Transmembrane helix</keyword>
<dbReference type="Pfam" id="PF08244">
    <property type="entry name" value="Glyco_hydro_32C"/>
    <property type="match status" value="1"/>
</dbReference>
<dbReference type="Pfam" id="PF00251">
    <property type="entry name" value="Glyco_hydro_32N"/>
    <property type="match status" value="2"/>
</dbReference>
<protein>
    <submittedName>
        <fullName evidence="8">Beta-fructofuranosidase (Invertase)</fullName>
        <ecNumber evidence="8">3.2.1.153</ecNumber>
    </submittedName>
</protein>
<keyword evidence="5" id="KW-0472">Membrane</keyword>
<feature type="domain" description="Glycosyl hydrolase family 32 N-terminal" evidence="6">
    <location>
        <begin position="36"/>
        <end position="216"/>
    </location>
</feature>
<dbReference type="EC" id="3.2.1.153" evidence="8"/>
<dbReference type="CDD" id="cd18624">
    <property type="entry name" value="GH32_Fruct1-like"/>
    <property type="match status" value="1"/>
</dbReference>
<keyword evidence="5" id="KW-0812">Transmembrane</keyword>
<evidence type="ECO:0000313" key="9">
    <source>
        <dbReference type="Proteomes" id="UP000231279"/>
    </source>
</evidence>
<name>A0A2G9H6T1_9LAMI</name>
<dbReference type="EMBL" id="NKXS01002516">
    <property type="protein sequence ID" value="PIN13228.1"/>
    <property type="molecule type" value="Genomic_DNA"/>
</dbReference>
<evidence type="ECO:0000313" key="8">
    <source>
        <dbReference type="EMBL" id="PIN13228.1"/>
    </source>
</evidence>
<feature type="transmembrane region" description="Helical" evidence="5">
    <location>
        <begin position="9"/>
        <end position="26"/>
    </location>
</feature>
<proteinExistence type="inferred from homology"/>
<evidence type="ECO:0000256" key="2">
    <source>
        <dbReference type="ARBA" id="ARBA00022801"/>
    </source>
</evidence>
<dbReference type="AlphaFoldDB" id="A0A2G9H6T1"/>
<dbReference type="STRING" id="429701.A0A2G9H6T1"/>
<dbReference type="InterPro" id="IPR013189">
    <property type="entry name" value="Glyco_hydro_32_C"/>
</dbReference>
<dbReference type="GO" id="GO:0005975">
    <property type="term" value="P:carbohydrate metabolic process"/>
    <property type="evidence" value="ECO:0007669"/>
    <property type="project" value="InterPro"/>
</dbReference>
<evidence type="ECO:0000256" key="3">
    <source>
        <dbReference type="ARBA" id="ARBA00023295"/>
    </source>
</evidence>
<evidence type="ECO:0000256" key="4">
    <source>
        <dbReference type="RuleBase" id="RU362110"/>
    </source>
</evidence>
<dbReference type="InterPro" id="IPR013148">
    <property type="entry name" value="Glyco_hydro_32_N"/>
</dbReference>
<dbReference type="Proteomes" id="UP000231279">
    <property type="component" value="Unassembled WGS sequence"/>
</dbReference>
<accession>A0A2G9H6T1</accession>
<evidence type="ECO:0000256" key="1">
    <source>
        <dbReference type="ARBA" id="ARBA00009902"/>
    </source>
</evidence>
<dbReference type="InterPro" id="IPR050551">
    <property type="entry name" value="Fructan_Metab_Enzymes"/>
</dbReference>
<keyword evidence="3 4" id="KW-0326">Glycosidase</keyword>
<reference evidence="9" key="1">
    <citation type="journal article" date="2018" name="Gigascience">
        <title>Genome assembly of the Pink Ipe (Handroanthus impetiginosus, Bignoniaceae), a highly valued, ecologically keystone Neotropical timber forest tree.</title>
        <authorList>
            <person name="Silva-Junior O.B."/>
            <person name="Grattapaglia D."/>
            <person name="Novaes E."/>
            <person name="Collevatti R.G."/>
        </authorList>
    </citation>
    <scope>NUCLEOTIDE SEQUENCE [LARGE SCALE GENOMIC DNA]</scope>
    <source>
        <strain evidence="9">cv. UFG-1</strain>
    </source>
</reference>
<evidence type="ECO:0000259" key="6">
    <source>
        <dbReference type="Pfam" id="PF00251"/>
    </source>
</evidence>
<dbReference type="OrthoDB" id="202537at2759"/>
<dbReference type="InterPro" id="IPR023296">
    <property type="entry name" value="Glyco_hydro_beta-prop_sf"/>
</dbReference>
<dbReference type="SMART" id="SM00640">
    <property type="entry name" value="Glyco_32"/>
    <property type="match status" value="1"/>
</dbReference>
<evidence type="ECO:0000259" key="7">
    <source>
        <dbReference type="Pfam" id="PF08244"/>
    </source>
</evidence>
<feature type="domain" description="Glycosyl hydrolase family 32 C-terminal" evidence="7">
    <location>
        <begin position="318"/>
        <end position="510"/>
    </location>
</feature>
<organism evidence="8 9">
    <name type="scientific">Handroanthus impetiginosus</name>
    <dbReference type="NCBI Taxonomy" id="429701"/>
    <lineage>
        <taxon>Eukaryota</taxon>
        <taxon>Viridiplantae</taxon>
        <taxon>Streptophyta</taxon>
        <taxon>Embryophyta</taxon>
        <taxon>Tracheophyta</taxon>
        <taxon>Spermatophyta</taxon>
        <taxon>Magnoliopsida</taxon>
        <taxon>eudicotyledons</taxon>
        <taxon>Gunneridae</taxon>
        <taxon>Pentapetalae</taxon>
        <taxon>asterids</taxon>
        <taxon>lamiids</taxon>
        <taxon>Lamiales</taxon>
        <taxon>Bignoniaceae</taxon>
        <taxon>Crescentiina</taxon>
        <taxon>Tabebuia alliance</taxon>
        <taxon>Handroanthus</taxon>
    </lineage>
</organism>
<gene>
    <name evidence="8" type="ORF">CDL12_14144</name>
</gene>